<gene>
    <name evidence="1" type="ORF">OUZ56_030583</name>
</gene>
<dbReference type="EMBL" id="JAOYFB010000005">
    <property type="protein sequence ID" value="KAK4015608.1"/>
    <property type="molecule type" value="Genomic_DNA"/>
</dbReference>
<dbReference type="Proteomes" id="UP001234178">
    <property type="component" value="Unassembled WGS sequence"/>
</dbReference>
<protein>
    <submittedName>
        <fullName evidence="1">Uncharacterized protein</fullName>
    </submittedName>
</protein>
<accession>A0ABQ9ZS63</accession>
<proteinExistence type="predicted"/>
<keyword evidence="2" id="KW-1185">Reference proteome</keyword>
<comment type="caution">
    <text evidence="1">The sequence shown here is derived from an EMBL/GenBank/DDBJ whole genome shotgun (WGS) entry which is preliminary data.</text>
</comment>
<sequence>MGHPLKTCIKERALTSLKIFLLLPLRENLGTESDCLIYGSYLKDDIDGAFESMFCTFVCRDVDHYGSGRCAMEHR</sequence>
<evidence type="ECO:0000313" key="1">
    <source>
        <dbReference type="EMBL" id="KAK4015608.1"/>
    </source>
</evidence>
<name>A0ABQ9ZS63_9CRUS</name>
<organism evidence="1 2">
    <name type="scientific">Daphnia magna</name>
    <dbReference type="NCBI Taxonomy" id="35525"/>
    <lineage>
        <taxon>Eukaryota</taxon>
        <taxon>Metazoa</taxon>
        <taxon>Ecdysozoa</taxon>
        <taxon>Arthropoda</taxon>
        <taxon>Crustacea</taxon>
        <taxon>Branchiopoda</taxon>
        <taxon>Diplostraca</taxon>
        <taxon>Cladocera</taxon>
        <taxon>Anomopoda</taxon>
        <taxon>Daphniidae</taxon>
        <taxon>Daphnia</taxon>
    </lineage>
</organism>
<evidence type="ECO:0000313" key="2">
    <source>
        <dbReference type="Proteomes" id="UP001234178"/>
    </source>
</evidence>
<reference evidence="1 2" key="1">
    <citation type="journal article" date="2023" name="Nucleic Acids Res.">
        <title>The hologenome of Daphnia magna reveals possible DNA methylation and microbiome-mediated evolution of the host genome.</title>
        <authorList>
            <person name="Chaturvedi A."/>
            <person name="Li X."/>
            <person name="Dhandapani V."/>
            <person name="Marshall H."/>
            <person name="Kissane S."/>
            <person name="Cuenca-Cambronero M."/>
            <person name="Asole G."/>
            <person name="Calvet F."/>
            <person name="Ruiz-Romero M."/>
            <person name="Marangio P."/>
            <person name="Guigo R."/>
            <person name="Rago D."/>
            <person name="Mirbahai L."/>
            <person name="Eastwood N."/>
            <person name="Colbourne J.K."/>
            <person name="Zhou J."/>
            <person name="Mallon E."/>
            <person name="Orsini L."/>
        </authorList>
    </citation>
    <scope>NUCLEOTIDE SEQUENCE [LARGE SCALE GENOMIC DNA]</scope>
    <source>
        <strain evidence="1">LRV0_1</strain>
    </source>
</reference>